<feature type="transmembrane region" description="Helical" evidence="1">
    <location>
        <begin position="27"/>
        <end position="45"/>
    </location>
</feature>
<sequence>MAEEPAGEETDVSVAAVGGTRLSAPGTFTLVWGLSALALAAIDAADGVGTVAAFATVAGLVAVLAVLADFAFDRRPGTTVFLFVGVPALLGAGLAGFEGRLLSAVGLAVVGVAMLGRVYGLPGEDDPTVETGDAAEERED</sequence>
<dbReference type="KEGG" id="ssai:N0B31_18370"/>
<name>A0A9E7R1W3_9EURY</name>
<dbReference type="RefSeq" id="WP_260593065.1">
    <property type="nucleotide sequence ID" value="NZ_CP104003.1"/>
</dbReference>
<evidence type="ECO:0000313" key="2">
    <source>
        <dbReference type="EMBL" id="UWM54071.1"/>
    </source>
</evidence>
<evidence type="ECO:0000313" key="3">
    <source>
        <dbReference type="Proteomes" id="UP001057580"/>
    </source>
</evidence>
<gene>
    <name evidence="2" type="ORF">N0B31_18370</name>
</gene>
<reference evidence="2" key="1">
    <citation type="submission" date="2022-09" db="EMBL/GenBank/DDBJ databases">
        <title>Diverse halophilic archaea isolated from saline environments.</title>
        <authorList>
            <person name="Cui H.-L."/>
        </authorList>
    </citation>
    <scope>NUCLEOTIDE SEQUENCE</scope>
    <source>
        <strain evidence="2">ZS-35-S2</strain>
    </source>
</reference>
<dbReference type="AlphaFoldDB" id="A0A9E7R1W3"/>
<evidence type="ECO:0000256" key="1">
    <source>
        <dbReference type="SAM" id="Phobius"/>
    </source>
</evidence>
<dbReference type="GeneID" id="74944430"/>
<feature type="transmembrane region" description="Helical" evidence="1">
    <location>
        <begin position="101"/>
        <end position="120"/>
    </location>
</feature>
<feature type="transmembrane region" description="Helical" evidence="1">
    <location>
        <begin position="51"/>
        <end position="72"/>
    </location>
</feature>
<organism evidence="2 3">
    <name type="scientific">Salinirubellus salinus</name>
    <dbReference type="NCBI Taxonomy" id="1364945"/>
    <lineage>
        <taxon>Archaea</taxon>
        <taxon>Methanobacteriati</taxon>
        <taxon>Methanobacteriota</taxon>
        <taxon>Stenosarchaea group</taxon>
        <taxon>Halobacteria</taxon>
        <taxon>Halobacteriales</taxon>
        <taxon>Natronomonadaceae</taxon>
        <taxon>Salinirubellus</taxon>
    </lineage>
</organism>
<dbReference type="EMBL" id="CP104003">
    <property type="protein sequence ID" value="UWM54071.1"/>
    <property type="molecule type" value="Genomic_DNA"/>
</dbReference>
<accession>A0A9E7R1W3</accession>
<keyword evidence="1" id="KW-0812">Transmembrane</keyword>
<feature type="transmembrane region" description="Helical" evidence="1">
    <location>
        <begin position="79"/>
        <end position="95"/>
    </location>
</feature>
<dbReference type="Proteomes" id="UP001057580">
    <property type="component" value="Chromosome"/>
</dbReference>
<keyword evidence="1" id="KW-0472">Membrane</keyword>
<proteinExistence type="predicted"/>
<keyword evidence="1" id="KW-1133">Transmembrane helix</keyword>
<protein>
    <submittedName>
        <fullName evidence="2">Uncharacterized protein</fullName>
    </submittedName>
</protein>
<keyword evidence="3" id="KW-1185">Reference proteome</keyword>